<feature type="domain" description="C-type lectin" evidence="1">
    <location>
        <begin position="10"/>
        <end position="122"/>
    </location>
</feature>
<feature type="non-terminal residue" evidence="2">
    <location>
        <position position="123"/>
    </location>
</feature>
<dbReference type="PANTHER" id="PTHR45710">
    <property type="entry name" value="C-TYPE LECTIN DOMAIN-CONTAINING PROTEIN 180"/>
    <property type="match status" value="1"/>
</dbReference>
<reference evidence="2 3" key="1">
    <citation type="submission" date="2024-05" db="EMBL/GenBank/DDBJ databases">
        <authorList>
            <person name="Wallberg A."/>
        </authorList>
    </citation>
    <scope>NUCLEOTIDE SEQUENCE [LARGE SCALE GENOMIC DNA]</scope>
</reference>
<dbReference type="AlphaFoldDB" id="A0AAV2SL33"/>
<dbReference type="SMART" id="SM00034">
    <property type="entry name" value="CLECT"/>
    <property type="match status" value="1"/>
</dbReference>
<dbReference type="PANTHER" id="PTHR45710:SF26">
    <property type="entry name" value="RH26557P"/>
    <property type="match status" value="1"/>
</dbReference>
<proteinExistence type="predicted"/>
<keyword evidence="3" id="KW-1185">Reference proteome</keyword>
<protein>
    <recommendedName>
        <fullName evidence="1">C-type lectin domain-containing protein</fullName>
    </recommendedName>
</protein>
<name>A0AAV2SL33_MEGNR</name>
<dbReference type="Gene3D" id="3.10.100.10">
    <property type="entry name" value="Mannose-Binding Protein A, subunit A"/>
    <property type="match status" value="1"/>
</dbReference>
<evidence type="ECO:0000259" key="1">
    <source>
        <dbReference type="PROSITE" id="PS50041"/>
    </source>
</evidence>
<evidence type="ECO:0000313" key="3">
    <source>
        <dbReference type="Proteomes" id="UP001497623"/>
    </source>
</evidence>
<sequence>SVECADGVHIGNQCLYFSKESLSWNDAKTACHAKQARLAILKDQPDTVAKYAKANYSAFWLGGSDAANEGNWKWLDGQPFDDQFPWSSGQPNSFGGDQDCLLVHSAGFDDRNCPDKWGYICEL</sequence>
<dbReference type="CDD" id="cd00037">
    <property type="entry name" value="CLECT"/>
    <property type="match status" value="1"/>
</dbReference>
<dbReference type="InterPro" id="IPR050828">
    <property type="entry name" value="C-type_lectin/matrix_domain"/>
</dbReference>
<dbReference type="InterPro" id="IPR001304">
    <property type="entry name" value="C-type_lectin-like"/>
</dbReference>
<dbReference type="Pfam" id="PF00059">
    <property type="entry name" value="Lectin_C"/>
    <property type="match status" value="1"/>
</dbReference>
<dbReference type="EMBL" id="CAXKWB010082521">
    <property type="protein sequence ID" value="CAL4207111.1"/>
    <property type="molecule type" value="Genomic_DNA"/>
</dbReference>
<dbReference type="Proteomes" id="UP001497623">
    <property type="component" value="Unassembled WGS sequence"/>
</dbReference>
<dbReference type="InterPro" id="IPR016187">
    <property type="entry name" value="CTDL_fold"/>
</dbReference>
<organism evidence="2 3">
    <name type="scientific">Meganyctiphanes norvegica</name>
    <name type="common">Northern krill</name>
    <name type="synonym">Thysanopoda norvegica</name>
    <dbReference type="NCBI Taxonomy" id="48144"/>
    <lineage>
        <taxon>Eukaryota</taxon>
        <taxon>Metazoa</taxon>
        <taxon>Ecdysozoa</taxon>
        <taxon>Arthropoda</taxon>
        <taxon>Crustacea</taxon>
        <taxon>Multicrustacea</taxon>
        <taxon>Malacostraca</taxon>
        <taxon>Eumalacostraca</taxon>
        <taxon>Eucarida</taxon>
        <taxon>Euphausiacea</taxon>
        <taxon>Euphausiidae</taxon>
        <taxon>Meganyctiphanes</taxon>
    </lineage>
</organism>
<gene>
    <name evidence="2" type="ORF">MNOR_LOCUS38062</name>
</gene>
<evidence type="ECO:0000313" key="2">
    <source>
        <dbReference type="EMBL" id="CAL4207111.1"/>
    </source>
</evidence>
<dbReference type="SUPFAM" id="SSF56436">
    <property type="entry name" value="C-type lectin-like"/>
    <property type="match status" value="1"/>
</dbReference>
<dbReference type="InterPro" id="IPR016186">
    <property type="entry name" value="C-type_lectin-like/link_sf"/>
</dbReference>
<accession>A0AAV2SL33</accession>
<feature type="non-terminal residue" evidence="2">
    <location>
        <position position="1"/>
    </location>
</feature>
<comment type="caution">
    <text evidence="2">The sequence shown here is derived from an EMBL/GenBank/DDBJ whole genome shotgun (WGS) entry which is preliminary data.</text>
</comment>
<dbReference type="PROSITE" id="PS50041">
    <property type="entry name" value="C_TYPE_LECTIN_2"/>
    <property type="match status" value="1"/>
</dbReference>